<gene>
    <name evidence="1" type="ORF">C7460_11180</name>
</gene>
<protein>
    <submittedName>
        <fullName evidence="1">Uncharacterized protein</fullName>
    </submittedName>
</protein>
<comment type="caution">
    <text evidence="1">The sequence shown here is derived from an EMBL/GenBank/DDBJ whole genome shotgun (WGS) entry which is preliminary data.</text>
</comment>
<accession>A0A3D9L2M3</accession>
<dbReference type="RefSeq" id="WP_115868547.1">
    <property type="nucleotide sequence ID" value="NZ_QREG01000011.1"/>
</dbReference>
<dbReference type="Proteomes" id="UP000256779">
    <property type="component" value="Unassembled WGS sequence"/>
</dbReference>
<reference evidence="1 2" key="1">
    <citation type="submission" date="2018-07" db="EMBL/GenBank/DDBJ databases">
        <title>Genomic Encyclopedia of Type Strains, Phase IV (KMG-IV): sequencing the most valuable type-strain genomes for metagenomic binning, comparative biology and taxonomic classification.</title>
        <authorList>
            <person name="Goeker M."/>
        </authorList>
    </citation>
    <scope>NUCLEOTIDE SEQUENCE [LARGE SCALE GENOMIC DNA]</scope>
    <source>
        <strain evidence="1 2">DSM 4134</strain>
    </source>
</reference>
<dbReference type="OrthoDB" id="853687at2"/>
<evidence type="ECO:0000313" key="1">
    <source>
        <dbReference type="EMBL" id="RED97939.1"/>
    </source>
</evidence>
<dbReference type="EMBL" id="QREG01000011">
    <property type="protein sequence ID" value="RED97939.1"/>
    <property type="molecule type" value="Genomic_DNA"/>
</dbReference>
<sequence length="68" mass="8311">MKGLAYNNLRAGKQYWLLNYGERYEFEILEVMYPQDFKLKDLNTLEHFHMSDITRYGTGEDFEIRELR</sequence>
<keyword evidence="2" id="KW-1185">Reference proteome</keyword>
<dbReference type="AlphaFoldDB" id="A0A3D9L2M3"/>
<organism evidence="1 2">
    <name type="scientific">Marinoscillum furvescens DSM 4134</name>
    <dbReference type="NCBI Taxonomy" id="1122208"/>
    <lineage>
        <taxon>Bacteria</taxon>
        <taxon>Pseudomonadati</taxon>
        <taxon>Bacteroidota</taxon>
        <taxon>Cytophagia</taxon>
        <taxon>Cytophagales</taxon>
        <taxon>Reichenbachiellaceae</taxon>
        <taxon>Marinoscillum</taxon>
    </lineage>
</organism>
<evidence type="ECO:0000313" key="2">
    <source>
        <dbReference type="Proteomes" id="UP000256779"/>
    </source>
</evidence>
<name>A0A3D9L2M3_MARFU</name>
<proteinExistence type="predicted"/>